<keyword evidence="2 3" id="KW-0802">TPR repeat</keyword>
<reference evidence="5" key="1">
    <citation type="submission" date="2017-04" db="EMBL/GenBank/DDBJ databases">
        <title>Population genomics of picophytoplankton unveils novel chromosome hypervariability.</title>
        <authorList>
            <consortium name="DOE Joint Genome Institute"/>
            <person name="Blanc-Mathieu R."/>
            <person name="Krasovec M."/>
            <person name="Hebrard M."/>
            <person name="Yau S."/>
            <person name="Desgranges E."/>
            <person name="Martin J."/>
            <person name="Schackwitz W."/>
            <person name="Kuo A."/>
            <person name="Salin G."/>
            <person name="Donnadieu C."/>
            <person name="Desdevises Y."/>
            <person name="Sanchez-Ferandin S."/>
            <person name="Moreau H."/>
            <person name="Rivals E."/>
            <person name="Grigoriev I.V."/>
            <person name="Grimsley N."/>
            <person name="Eyre-Walker A."/>
            <person name="Piganeau G."/>
        </authorList>
    </citation>
    <scope>NUCLEOTIDE SEQUENCE [LARGE SCALE GENOMIC DNA]</scope>
    <source>
        <strain evidence="5">RCC 1115</strain>
    </source>
</reference>
<name>A0A1Y5IJF1_OSTTA</name>
<dbReference type="Gene3D" id="1.25.40.10">
    <property type="entry name" value="Tetratricopeptide repeat domain"/>
    <property type="match status" value="1"/>
</dbReference>
<feature type="non-terminal residue" evidence="5">
    <location>
        <position position="452"/>
    </location>
</feature>
<protein>
    <submittedName>
        <fullName evidence="5">Uncharacterized protein</fullName>
    </submittedName>
</protein>
<feature type="compositionally biased region" description="Polar residues" evidence="4">
    <location>
        <begin position="37"/>
        <end position="59"/>
    </location>
</feature>
<organism evidence="5">
    <name type="scientific">Ostreococcus tauri</name>
    <name type="common">Marine green alga</name>
    <dbReference type="NCBI Taxonomy" id="70448"/>
    <lineage>
        <taxon>Eukaryota</taxon>
        <taxon>Viridiplantae</taxon>
        <taxon>Chlorophyta</taxon>
        <taxon>Mamiellophyceae</taxon>
        <taxon>Mamiellales</taxon>
        <taxon>Bathycoccaceae</taxon>
        <taxon>Ostreococcus</taxon>
    </lineage>
</organism>
<evidence type="ECO:0000256" key="3">
    <source>
        <dbReference type="PROSITE-ProRule" id="PRU00339"/>
    </source>
</evidence>
<dbReference type="InterPro" id="IPR019734">
    <property type="entry name" value="TPR_rpt"/>
</dbReference>
<dbReference type="AlphaFoldDB" id="A0A1Y5IJF1"/>
<dbReference type="PROSITE" id="PS50005">
    <property type="entry name" value="TPR"/>
    <property type="match status" value="1"/>
</dbReference>
<dbReference type="EMBL" id="KZ155771">
    <property type="protein sequence ID" value="OUS49696.1"/>
    <property type="molecule type" value="Genomic_DNA"/>
</dbReference>
<dbReference type="Proteomes" id="UP000195557">
    <property type="component" value="Unassembled WGS sequence"/>
</dbReference>
<evidence type="ECO:0000256" key="2">
    <source>
        <dbReference type="ARBA" id="ARBA00022803"/>
    </source>
</evidence>
<sequence length="452" mass="47102">SEIEGEVGVDAPGNGVERARGMPARLRAGGRGGPALSSSNARGPQWPANSAADSNTAAVSSDREQPADSTEAQRQSKSIGEGEAGRTESGLCNSEEVEGGDVKAAGSLLASERGAVGMEVESKQIILPSPTPWDNLEPWDVPRESLVEASLELKARADAFKKLENFGTAERAYGHALRFIDQIDMFESEEPSGLSERNSSLRLECLLQASACALQRADPVRAGELAARVLAREPNSALALKARAIAAVTEGDFGTAISDLTKALELHPQDTALKQDLADVISRRDMAVHAPRRTAIGASLMGPPGAVTWGTMPMSVVGGAASSAHGGKLYSYPNAGYVASGGLGMTHEVEGETDGAISAMAGGYGAFQGPGENNGAGINAQALLDGTNLLRRAESISHATGAGSRMDMPDMTFNRVGGTPSAHCSRTPSCSAMRARKRERRCAVVARTPRRT</sequence>
<dbReference type="SMART" id="SM00028">
    <property type="entry name" value="TPR"/>
    <property type="match status" value="2"/>
</dbReference>
<evidence type="ECO:0000313" key="5">
    <source>
        <dbReference type="EMBL" id="OUS49696.1"/>
    </source>
</evidence>
<feature type="compositionally biased region" description="Polar residues" evidence="4">
    <location>
        <begin position="67"/>
        <end position="78"/>
    </location>
</feature>
<dbReference type="InterPro" id="IPR039663">
    <property type="entry name" value="AIP/AIPL1/TTC9"/>
</dbReference>
<feature type="non-terminal residue" evidence="5">
    <location>
        <position position="1"/>
    </location>
</feature>
<feature type="repeat" description="TPR" evidence="3">
    <location>
        <begin position="237"/>
        <end position="270"/>
    </location>
</feature>
<dbReference type="PANTHER" id="PTHR11242:SF0">
    <property type="entry name" value="TPR_REGION DOMAIN-CONTAINING PROTEIN"/>
    <property type="match status" value="1"/>
</dbReference>
<keyword evidence="1" id="KW-0677">Repeat</keyword>
<feature type="region of interest" description="Disordered" evidence="4">
    <location>
        <begin position="1"/>
        <end position="98"/>
    </location>
</feature>
<dbReference type="PANTHER" id="PTHR11242">
    <property type="entry name" value="ARYL HYDROCARBON RECEPTOR INTERACTING PROTEIN RELATED"/>
    <property type="match status" value="1"/>
</dbReference>
<evidence type="ECO:0000256" key="4">
    <source>
        <dbReference type="SAM" id="MobiDB-lite"/>
    </source>
</evidence>
<accession>A0A1Y5IJF1</accession>
<dbReference type="InterPro" id="IPR011990">
    <property type="entry name" value="TPR-like_helical_dom_sf"/>
</dbReference>
<gene>
    <name evidence="5" type="ORF">BE221DRAFT_54315</name>
</gene>
<evidence type="ECO:0000256" key="1">
    <source>
        <dbReference type="ARBA" id="ARBA00022737"/>
    </source>
</evidence>
<proteinExistence type="predicted"/>
<dbReference type="SUPFAM" id="SSF48452">
    <property type="entry name" value="TPR-like"/>
    <property type="match status" value="1"/>
</dbReference>
<dbReference type="eggNOG" id="KOG0543">
    <property type="taxonomic scope" value="Eukaryota"/>
</dbReference>